<dbReference type="Pfam" id="PF01850">
    <property type="entry name" value="PIN"/>
    <property type="match status" value="1"/>
</dbReference>
<proteinExistence type="predicted"/>
<dbReference type="RefSeq" id="WP_012499574.1">
    <property type="nucleotide sequence ID" value="NC_011026.1"/>
</dbReference>
<dbReference type="EMBL" id="CP001100">
    <property type="protein sequence ID" value="ACF13490.1"/>
    <property type="molecule type" value="Genomic_DNA"/>
</dbReference>
<dbReference type="SUPFAM" id="SSF88723">
    <property type="entry name" value="PIN domain-like"/>
    <property type="match status" value="1"/>
</dbReference>
<accession>B3QXW2</accession>
<evidence type="ECO:0000259" key="1">
    <source>
        <dbReference type="Pfam" id="PF01850"/>
    </source>
</evidence>
<dbReference type="PANTHER" id="PTHR38826">
    <property type="entry name" value="RIBONUCLEASE VAPC13"/>
    <property type="match status" value="1"/>
</dbReference>
<dbReference type="InterPro" id="IPR002716">
    <property type="entry name" value="PIN_dom"/>
</dbReference>
<evidence type="ECO:0000313" key="3">
    <source>
        <dbReference type="Proteomes" id="UP000001208"/>
    </source>
</evidence>
<dbReference type="AlphaFoldDB" id="B3QXW2"/>
<dbReference type="InterPro" id="IPR052106">
    <property type="entry name" value="PINc/VapC_TA"/>
</dbReference>
<protein>
    <submittedName>
        <fullName evidence="2">PilT protein domain protein</fullName>
    </submittedName>
</protein>
<organism evidence="2 3">
    <name type="scientific">Chloroherpeton thalassium (strain ATCC 35110 / GB-78)</name>
    <dbReference type="NCBI Taxonomy" id="517418"/>
    <lineage>
        <taxon>Bacteria</taxon>
        <taxon>Pseudomonadati</taxon>
        <taxon>Chlorobiota</taxon>
        <taxon>Chlorobiia</taxon>
        <taxon>Chlorobiales</taxon>
        <taxon>Chloroherpetonaceae</taxon>
        <taxon>Chloroherpeton</taxon>
    </lineage>
</organism>
<name>B3QXW2_CHLT3</name>
<dbReference type="InterPro" id="IPR029060">
    <property type="entry name" value="PIN-like_dom_sf"/>
</dbReference>
<dbReference type="KEGG" id="cts:Ctha_1026"/>
<dbReference type="eggNOG" id="COG5611">
    <property type="taxonomic scope" value="Bacteria"/>
</dbReference>
<dbReference type="HOGENOM" id="CLU_121449_0_1_10"/>
<dbReference type="STRING" id="517418.Ctha_1026"/>
<dbReference type="Gene3D" id="3.40.50.1010">
    <property type="entry name" value="5'-nuclease"/>
    <property type="match status" value="1"/>
</dbReference>
<dbReference type="PANTHER" id="PTHR38826:SF5">
    <property type="entry name" value="RIBONUCLEASE VAPC13"/>
    <property type="match status" value="1"/>
</dbReference>
<sequence length="132" mass="15101">MKGIDTNILVRFLVGDDSNQAQVVYNLFKETELNKTELFVSLLVVLELLWVLESVYQIERNNIIDSLADLILMPILKFENIEAIQKFIIAAKNSKYDLSDLLIVHASNSHGCESVFTFDKKASKYSLFELIK</sequence>
<keyword evidence="3" id="KW-1185">Reference proteome</keyword>
<gene>
    <name evidence="2" type="ordered locus">Ctha_1026</name>
</gene>
<dbReference type="OrthoDB" id="9789052at2"/>
<reference evidence="2 3" key="1">
    <citation type="submission" date="2008-06" db="EMBL/GenBank/DDBJ databases">
        <title>Complete sequence of Chloroherpeton thalassium ATCC 35110.</title>
        <authorList>
            <consortium name="US DOE Joint Genome Institute"/>
            <person name="Lucas S."/>
            <person name="Copeland A."/>
            <person name="Lapidus A."/>
            <person name="Glavina del Rio T."/>
            <person name="Dalin E."/>
            <person name="Tice H."/>
            <person name="Bruce D."/>
            <person name="Goodwin L."/>
            <person name="Pitluck S."/>
            <person name="Schmutz J."/>
            <person name="Larimer F."/>
            <person name="Land M."/>
            <person name="Hauser L."/>
            <person name="Kyrpides N."/>
            <person name="Mikhailova N."/>
            <person name="Liu Z."/>
            <person name="Li T."/>
            <person name="Zhao F."/>
            <person name="Overmann J."/>
            <person name="Bryant D.A."/>
            <person name="Richardson P."/>
        </authorList>
    </citation>
    <scope>NUCLEOTIDE SEQUENCE [LARGE SCALE GENOMIC DNA]</scope>
    <source>
        <strain evidence="3">ATCC 35110 / GB-78</strain>
    </source>
</reference>
<feature type="domain" description="PIN" evidence="1">
    <location>
        <begin position="4"/>
        <end position="125"/>
    </location>
</feature>
<evidence type="ECO:0000313" key="2">
    <source>
        <dbReference type="EMBL" id="ACF13490.1"/>
    </source>
</evidence>
<dbReference type="Proteomes" id="UP000001208">
    <property type="component" value="Chromosome"/>
</dbReference>